<dbReference type="AlphaFoldDB" id="A0A917M0Z2"/>
<keyword evidence="2" id="KW-1185">Reference proteome</keyword>
<reference evidence="1" key="2">
    <citation type="submission" date="2020-09" db="EMBL/GenBank/DDBJ databases">
        <authorList>
            <person name="Sun Q."/>
            <person name="Zhou Y."/>
        </authorList>
    </citation>
    <scope>NUCLEOTIDE SEQUENCE</scope>
    <source>
        <strain evidence="1">CGMCC 1.12187</strain>
    </source>
</reference>
<protein>
    <submittedName>
        <fullName evidence="1">Uncharacterized protein</fullName>
    </submittedName>
</protein>
<dbReference type="Proteomes" id="UP000638848">
    <property type="component" value="Unassembled WGS sequence"/>
</dbReference>
<accession>A0A917M0Z2</accession>
<dbReference type="RefSeq" id="WP_268235547.1">
    <property type="nucleotide sequence ID" value="NZ_BMEQ01000029.1"/>
</dbReference>
<dbReference type="EMBL" id="BMEQ01000029">
    <property type="protein sequence ID" value="GGG68258.1"/>
    <property type="molecule type" value="Genomic_DNA"/>
</dbReference>
<name>A0A917M0Z2_9MICC</name>
<evidence type="ECO:0000313" key="2">
    <source>
        <dbReference type="Proteomes" id="UP000638848"/>
    </source>
</evidence>
<organism evidence="1 2">
    <name type="scientific">Kocuria dechangensis</name>
    <dbReference type="NCBI Taxonomy" id="1176249"/>
    <lineage>
        <taxon>Bacteria</taxon>
        <taxon>Bacillati</taxon>
        <taxon>Actinomycetota</taxon>
        <taxon>Actinomycetes</taxon>
        <taxon>Micrococcales</taxon>
        <taxon>Micrococcaceae</taxon>
        <taxon>Kocuria</taxon>
    </lineage>
</organism>
<comment type="caution">
    <text evidence="1">The sequence shown here is derived from an EMBL/GenBank/DDBJ whole genome shotgun (WGS) entry which is preliminary data.</text>
</comment>
<evidence type="ECO:0000313" key="1">
    <source>
        <dbReference type="EMBL" id="GGG68258.1"/>
    </source>
</evidence>
<gene>
    <name evidence="1" type="ORF">GCM10011374_35760</name>
</gene>
<sequence>MATDGLLTQRLAGLGENVPEAQLAASGITRTGRGYTIVLQR</sequence>
<reference evidence="1" key="1">
    <citation type="journal article" date="2014" name="Int. J. Syst. Evol. Microbiol.">
        <title>Complete genome sequence of Corynebacterium casei LMG S-19264T (=DSM 44701T), isolated from a smear-ripened cheese.</title>
        <authorList>
            <consortium name="US DOE Joint Genome Institute (JGI-PGF)"/>
            <person name="Walter F."/>
            <person name="Albersmeier A."/>
            <person name="Kalinowski J."/>
            <person name="Ruckert C."/>
        </authorList>
    </citation>
    <scope>NUCLEOTIDE SEQUENCE</scope>
    <source>
        <strain evidence="1">CGMCC 1.12187</strain>
    </source>
</reference>
<proteinExistence type="predicted"/>